<dbReference type="GO" id="GO:0004352">
    <property type="term" value="F:glutamate dehydrogenase (NAD+) activity"/>
    <property type="evidence" value="ECO:0007669"/>
    <property type="project" value="UniProtKB-EC"/>
</dbReference>
<dbReference type="InterPro" id="IPR049062">
    <property type="entry name" value="NAD_Glu_DH_ACT2"/>
</dbReference>
<feature type="domain" description="NAD-specific glutamate dehydrogenase C-terminal" evidence="3">
    <location>
        <begin position="1257"/>
        <end position="1593"/>
    </location>
</feature>
<feature type="domain" description="NAD-glutamate dehydrogenase ACT2" evidence="5">
    <location>
        <begin position="395"/>
        <end position="485"/>
    </location>
</feature>
<dbReference type="Pfam" id="PF21077">
    <property type="entry name" value="GDH_ACT3"/>
    <property type="match status" value="1"/>
</dbReference>
<evidence type="ECO:0000259" key="4">
    <source>
        <dbReference type="Pfam" id="PF21075"/>
    </source>
</evidence>
<dbReference type="InterPro" id="IPR028971">
    <property type="entry name" value="NAD-GDH_cat"/>
</dbReference>
<evidence type="ECO:0000256" key="1">
    <source>
        <dbReference type="ARBA" id="ARBA00023002"/>
    </source>
</evidence>
<dbReference type="Pfam" id="PF21073">
    <property type="entry name" value="GDH_HM1"/>
    <property type="match status" value="1"/>
</dbReference>
<dbReference type="EMBL" id="CP018632">
    <property type="protein sequence ID" value="ASJ75581.1"/>
    <property type="molecule type" value="Genomic_DNA"/>
</dbReference>
<dbReference type="GO" id="GO:0006538">
    <property type="term" value="P:L-glutamate catabolic process"/>
    <property type="evidence" value="ECO:0007669"/>
    <property type="project" value="InterPro"/>
</dbReference>
<dbReference type="InterPro" id="IPR049059">
    <property type="entry name" value="NAD_Glu_DH_HM1"/>
</dbReference>
<evidence type="ECO:0000259" key="2">
    <source>
        <dbReference type="Pfam" id="PF05088"/>
    </source>
</evidence>
<dbReference type="PANTHER" id="PTHR43403:SF1">
    <property type="entry name" value="NAD-SPECIFIC GLUTAMATE DEHYDROGENASE"/>
    <property type="match status" value="1"/>
</dbReference>
<dbReference type="PIRSF" id="PIRSF036761">
    <property type="entry name" value="GDH_Mll4104"/>
    <property type="match status" value="1"/>
</dbReference>
<dbReference type="InterPro" id="IPR024727">
    <property type="entry name" value="NAD_Glu_DH_N_ACT1"/>
</dbReference>
<dbReference type="GO" id="GO:0004069">
    <property type="term" value="F:L-aspartate:2-oxoglutarate aminotransferase activity"/>
    <property type="evidence" value="ECO:0007669"/>
    <property type="project" value="InterPro"/>
</dbReference>
<proteinExistence type="predicted"/>
<dbReference type="Pfam" id="PF21075">
    <property type="entry name" value="GDH_ACT1"/>
    <property type="match status" value="1"/>
</dbReference>
<reference evidence="7 8" key="1">
    <citation type="submission" date="2016-12" db="EMBL/GenBank/DDBJ databases">
        <authorList>
            <person name="Song W.-J."/>
            <person name="Kurnit D.M."/>
        </authorList>
    </citation>
    <scope>NUCLEOTIDE SEQUENCE [LARGE SCALE GENOMIC DNA]</scope>
    <source>
        <strain evidence="7 8">IMCC3135</strain>
    </source>
</reference>
<dbReference type="InterPro" id="IPR049064">
    <property type="entry name" value="NAD_Glu_DH_ACT3"/>
</dbReference>
<dbReference type="InterPro" id="IPR049058">
    <property type="entry name" value="NAD_Glu_DH_HM2"/>
</dbReference>
<dbReference type="InterPro" id="IPR036291">
    <property type="entry name" value="NAD(P)-bd_dom_sf"/>
</dbReference>
<keyword evidence="1 7" id="KW-0560">Oxidoreductase</keyword>
<evidence type="ECO:0000259" key="5">
    <source>
        <dbReference type="Pfam" id="PF21076"/>
    </source>
</evidence>
<dbReference type="SUPFAM" id="SSF53223">
    <property type="entry name" value="Aminoacid dehydrogenase-like, N-terminal domain"/>
    <property type="match status" value="1"/>
</dbReference>
<feature type="domain" description="NAD-glutamate dehydrogenase ACT3" evidence="6">
    <location>
        <begin position="543"/>
        <end position="611"/>
    </location>
</feature>
<dbReference type="PANTHER" id="PTHR43403">
    <property type="entry name" value="NAD-SPECIFIC GLUTAMATE DEHYDROGENASE"/>
    <property type="match status" value="1"/>
</dbReference>
<dbReference type="Proteomes" id="UP000250079">
    <property type="component" value="Chromosome"/>
</dbReference>
<dbReference type="OrthoDB" id="9758052at2"/>
<keyword evidence="8" id="KW-1185">Reference proteome</keyword>
<dbReference type="EC" id="1.4.1.2" evidence="7"/>
<dbReference type="KEGG" id="gai:IMCC3135_27640"/>
<sequence length="1606" mass="178923">MADKQAAVNDVILKRQALIETIMEALPRSLDASHKEQLTQFIPAYFEYVPNEELAQISADDLAGTALAHWQLARNQGDETHSHAVYNPTFDKHGWQSAHTIIQIVARDQSWLVSSMHANLERLGHTVHRIIHPILSVERTAEGQWLRLTDTAPKESLIHIEIDAITEEDQPTVRQSIDELFKTLAIIRHDSAAVRSQLESIADSVENTEQSEFVRWLDERQFACLGYAQLQLGDGFTALHHSTGVVHGSEQLSGWNTADLMPDGLDGESLDTAFADNAPVVCKAGHASPIIRNEPADLIMYARRDANGKLTHIDCIVGLFITGLQNEAVSSIPWMRERVERVINASGTTTESHDGKAIAATLRGLPRAMLMQTRSNDLLSMASGIVALQERQQVRLFNSTDSLGRFSNCLVYIPRDAYSRDLRLTIEQILITHIDGISAGFDTRFSSESALARLHFIIQKNPPFIRDIDWDSIEQRIRQAAITWTDRLESTLRENHDEVTAMRLLRRYCTAFPSSYREDYSARAAAADVDFIEHSLPEEAPVMSFYRHIVADSGTINFKLFAKYQPVSLSDVIPVIENMGLRVESEHPFEVRGANAPPVWIHEFTVQQTNQNVSQETDDSAIRIQTAFDHIWRGDVENDGFNRLILDASLEWRQVVILRALCKYLLQINVPFSQAYMIDSLIANAPITRLLVELFETRFKPGTDSAQSQQMTALLDNIDAQLDSIVSLDEDRILRAYRNVILATLRTNFYRTDEQGQLRDYLSFKLDSKAVPDLPLPRPMVEVFVYSSKVEGIHLRGGPVARGGLRWSDRREDYRTEVLGLMKAQMVKNAVIVPVGSKGGFYVKAALPPEREAMMAIVIDCYRTFLSGLLDITDNLDGATVIPPPDVVRYDKDDPYLVVAADKGTATFSDYANEVAIKYGFWLGDAFASGGSVGYDHKKMGITARGAWESVKRHFRNLAINTQKDEFTTVGIGDMAGDVFGNGMLLSPHLKLVAAFNHQHIFIDPSPNASLTFAERQRLFNLPRSSWSDYDSSLISAGGGIFSRQAKQIELSPEAQQILGTDQAKLTPTALISVILQAPVDLLWNGGIGTYVKAASQTHADAADRANDSLRINGAQLRAKVVGEGGNLGFTQLGRIEFAQNGGLIYTDAIDNSAGVDCSDHEVNIKILANAIVAGDDMTIKQRDQLLESMTTDVGLHVLRDNYLQTQCIDLCVVDGPAALNEQSRFMQHLESIGRLDRTIEYLPEAEEIADRMAHNRGLVRPEIAVLVSYSKMVMFDDLMGSNFSADPSLESVLMDYFPQALTSGYREQILQHRLRPEIIATIVTNDVVNRLGPTFTLRMRQELNATASDVGAAFVIVKHIFRLPELWASIEELDNQIDAIEQYRMQILVRGLVERATHWLIRTRKTGSNIHALVEQFRSGLDELIEAMPDCLSGVEQATLEQRVNHFVQAGAPTETATAVARVVPLSSAMDIVEIARSLSQPVADVASVYFALGQHLDLSWLRERIGELVVTSHWHKLATAELRGDLHYQQRHLCAEVVGVTDASLPALERVSGWANQHATAISQYQSLMTELKANTSIDFAMLSLAINEVHRLLRSDRPLAVQA</sequence>
<dbReference type="Pfam" id="PF21076">
    <property type="entry name" value="GDH_ACT2"/>
    <property type="match status" value="1"/>
</dbReference>
<dbReference type="InterPro" id="IPR046346">
    <property type="entry name" value="Aminoacid_DH-like_N_sf"/>
</dbReference>
<evidence type="ECO:0000259" key="6">
    <source>
        <dbReference type="Pfam" id="PF21077"/>
    </source>
</evidence>
<dbReference type="Gene3D" id="3.40.50.720">
    <property type="entry name" value="NAD(P)-binding Rossmann-like Domain"/>
    <property type="match status" value="1"/>
</dbReference>
<dbReference type="InterPro" id="IPR048381">
    <property type="entry name" value="GDH_C"/>
</dbReference>
<gene>
    <name evidence="7" type="primary">gdhB_3</name>
    <name evidence="7" type="ORF">IMCC3135_27640</name>
</gene>
<dbReference type="Pfam" id="PF21074">
    <property type="entry name" value="GDH_C"/>
    <property type="match status" value="1"/>
</dbReference>
<name>A0A2Z2P034_9GAMM</name>
<feature type="domain" description="NAD-glutamate dehydrogenase catalytic" evidence="2">
    <location>
        <begin position="718"/>
        <end position="1210"/>
    </location>
</feature>
<organism evidence="7 8">
    <name type="scientific">Granulosicoccus antarcticus IMCC3135</name>
    <dbReference type="NCBI Taxonomy" id="1192854"/>
    <lineage>
        <taxon>Bacteria</taxon>
        <taxon>Pseudomonadati</taxon>
        <taxon>Pseudomonadota</taxon>
        <taxon>Gammaproteobacteria</taxon>
        <taxon>Chromatiales</taxon>
        <taxon>Granulosicoccaceae</taxon>
        <taxon>Granulosicoccus</taxon>
    </lineage>
</organism>
<dbReference type="Pfam" id="PF21078">
    <property type="entry name" value="GDH_HM3"/>
    <property type="match status" value="1"/>
</dbReference>
<evidence type="ECO:0000313" key="8">
    <source>
        <dbReference type="Proteomes" id="UP000250079"/>
    </source>
</evidence>
<dbReference type="InterPro" id="IPR007780">
    <property type="entry name" value="NAD_Glu_DH_bac"/>
</dbReference>
<dbReference type="Pfam" id="PF05088">
    <property type="entry name" value="Bac_GDH_CD"/>
    <property type="match status" value="1"/>
</dbReference>
<accession>A0A2Z2P034</accession>
<dbReference type="RefSeq" id="WP_088920481.1">
    <property type="nucleotide sequence ID" value="NZ_CP018632.1"/>
</dbReference>
<evidence type="ECO:0000313" key="7">
    <source>
        <dbReference type="EMBL" id="ASJ75581.1"/>
    </source>
</evidence>
<dbReference type="Pfam" id="PF21079">
    <property type="entry name" value="GDH_HM2"/>
    <property type="match status" value="1"/>
</dbReference>
<evidence type="ECO:0000259" key="3">
    <source>
        <dbReference type="Pfam" id="PF21074"/>
    </source>
</evidence>
<dbReference type="SUPFAM" id="SSF51735">
    <property type="entry name" value="NAD(P)-binding Rossmann-fold domains"/>
    <property type="match status" value="1"/>
</dbReference>
<protein>
    <submittedName>
        <fullName evidence="7">NAD-specific glutamate dehydrogenase</fullName>
        <ecNumber evidence="7">1.4.1.2</ecNumber>
    </submittedName>
</protein>
<feature type="domain" description="NAD-glutamate dehydrogenase N-terminal ACT1" evidence="4">
    <location>
        <begin position="41"/>
        <end position="170"/>
    </location>
</feature>
<dbReference type="InterPro" id="IPR049056">
    <property type="entry name" value="NAD_Glu_DH_HM3"/>
</dbReference>